<evidence type="ECO:0000313" key="2">
    <source>
        <dbReference type="Proteomes" id="UP000297972"/>
    </source>
</evidence>
<protein>
    <submittedName>
        <fullName evidence="1">Uncharacterized protein</fullName>
    </submittedName>
</protein>
<comment type="caution">
    <text evidence="1">The sequence shown here is derived from an EMBL/GenBank/DDBJ whole genome shotgun (WGS) entry which is preliminary data.</text>
</comment>
<dbReference type="Proteomes" id="UP000297972">
    <property type="component" value="Unassembled WGS sequence"/>
</dbReference>
<evidence type="ECO:0000313" key="1">
    <source>
        <dbReference type="EMBL" id="TGN49934.1"/>
    </source>
</evidence>
<organism evidence="1 2">
    <name type="scientific">Paracoccus liaowanqingii</name>
    <dbReference type="NCBI Taxonomy" id="2560053"/>
    <lineage>
        <taxon>Bacteria</taxon>
        <taxon>Pseudomonadati</taxon>
        <taxon>Pseudomonadota</taxon>
        <taxon>Alphaproteobacteria</taxon>
        <taxon>Rhodobacterales</taxon>
        <taxon>Paracoccaceae</taxon>
        <taxon>Paracoccus</taxon>
    </lineage>
</organism>
<proteinExistence type="predicted"/>
<sequence length="107" mass="11441">MSDAVRTQGSRCGNEVLHGRVVLNHGYPIIAADQFHVGAAGRPGRKAYDVLHADGNERTGVTFCDFDKHGGAPRSGFSDLRRASSKGQAVYVFQPKVIVDGDDLSNA</sequence>
<reference evidence="1 2" key="1">
    <citation type="submission" date="2019-03" db="EMBL/GenBank/DDBJ databases">
        <authorList>
            <person name="Li J."/>
        </authorList>
    </citation>
    <scope>NUCLEOTIDE SEQUENCE [LARGE SCALE GENOMIC DNA]</scope>
    <source>
        <strain evidence="1 2">3058</strain>
    </source>
</reference>
<dbReference type="EMBL" id="SRPG01000238">
    <property type="protein sequence ID" value="TGN49934.1"/>
    <property type="molecule type" value="Genomic_DNA"/>
</dbReference>
<accession>A0A4Z1BWP8</accession>
<dbReference type="AlphaFoldDB" id="A0A4Z1BWP8"/>
<keyword evidence="2" id="KW-1185">Reference proteome</keyword>
<gene>
    <name evidence="1" type="ORF">E4L95_17820</name>
</gene>
<name>A0A4Z1BWP8_9RHOB</name>